<evidence type="ECO:0000313" key="2">
    <source>
        <dbReference type="Proteomes" id="UP000188603"/>
    </source>
</evidence>
<dbReference type="PANTHER" id="PTHR39179:SF3">
    <property type="entry name" value="COTS-RELATED PROTEIN"/>
    <property type="match status" value="1"/>
</dbReference>
<dbReference type="KEGG" id="ntr:B0W44_04885"/>
<dbReference type="SUPFAM" id="SSF56112">
    <property type="entry name" value="Protein kinase-like (PK-like)"/>
    <property type="match status" value="1"/>
</dbReference>
<dbReference type="PANTHER" id="PTHR39179">
    <property type="entry name" value="SPORE COAT PROTEIN I"/>
    <property type="match status" value="1"/>
</dbReference>
<accession>A0A1U9K573</accession>
<evidence type="ECO:0008006" key="3">
    <source>
        <dbReference type="Google" id="ProtNLM"/>
    </source>
</evidence>
<dbReference type="InterPro" id="IPR011009">
    <property type="entry name" value="Kinase-like_dom_sf"/>
</dbReference>
<dbReference type="InterPro" id="IPR047175">
    <property type="entry name" value="CotS-like"/>
</dbReference>
<protein>
    <recommendedName>
        <fullName evidence="3">Aminoglycoside phosphotransferase domain-containing protein</fullName>
    </recommendedName>
</protein>
<dbReference type="AlphaFoldDB" id="A0A1U9K573"/>
<evidence type="ECO:0000313" key="1">
    <source>
        <dbReference type="EMBL" id="AQS55209.1"/>
    </source>
</evidence>
<name>A0A1U9K573_9BACL</name>
<gene>
    <name evidence="1" type="ORF">B0W44_04885</name>
</gene>
<dbReference type="Gene3D" id="3.90.1200.10">
    <property type="match status" value="1"/>
</dbReference>
<organism evidence="1 2">
    <name type="scientific">Novibacillus thermophilus</name>
    <dbReference type="NCBI Taxonomy" id="1471761"/>
    <lineage>
        <taxon>Bacteria</taxon>
        <taxon>Bacillati</taxon>
        <taxon>Bacillota</taxon>
        <taxon>Bacilli</taxon>
        <taxon>Bacillales</taxon>
        <taxon>Thermoactinomycetaceae</taxon>
        <taxon>Novibacillus</taxon>
    </lineage>
</organism>
<dbReference type="Proteomes" id="UP000188603">
    <property type="component" value="Chromosome"/>
</dbReference>
<dbReference type="EMBL" id="CP019699">
    <property type="protein sequence ID" value="AQS55209.1"/>
    <property type="molecule type" value="Genomic_DNA"/>
</dbReference>
<proteinExistence type="predicted"/>
<sequence length="359" mass="41667">MKAAVPSDTPLVVISLLSSLSEAGTFCALHIFALCPIPMLPNVIRLGGDTMRVDLKAIEPFLNEPVVQTGLKNGFLLLKTPSARWLAKPVDHTAKMFWWQRADRLIRKKGFRSMPDFFVWQDRWLVMRYIPGRTARYRNVWDLRQSAVLLARFHRKAIAVETPPDFDVRRTLADRLVNRFEQYEKVCRQLSAFPQFAFASEDFRRHGERALNRIDRTALRRVVSSGVEEGTVAHRDLASHNILIGVTGKPWLIDFETADLDAQLGDLWQLASRALVEWHWNPHVFAFILRTYEAIRPLSTDEKRLLSQLFLFPNDFYREALGLIKHRQGFDEQKVIPYLQMLVRDERKWNAFLSWLGVA</sequence>
<reference evidence="1 2" key="1">
    <citation type="journal article" date="2015" name="Int. J. Syst. Evol. Microbiol.">
        <title>Novibacillus thermophilus gen. nov., sp. nov., a Gram-staining-negative and moderately thermophilic member of the family Thermoactinomycetaceae.</title>
        <authorList>
            <person name="Yang G."/>
            <person name="Chen J."/>
            <person name="Zhou S."/>
        </authorList>
    </citation>
    <scope>NUCLEOTIDE SEQUENCE [LARGE SCALE GENOMIC DNA]</scope>
    <source>
        <strain evidence="1 2">SG-1</strain>
    </source>
</reference>
<dbReference type="GO" id="GO:0042601">
    <property type="term" value="C:endospore-forming forespore"/>
    <property type="evidence" value="ECO:0007669"/>
    <property type="project" value="TreeGrafter"/>
</dbReference>
<dbReference type="STRING" id="1471761.B0W44_04885"/>
<keyword evidence="2" id="KW-1185">Reference proteome</keyword>